<comment type="similarity">
    <text evidence="2">Belongs to the TspO/BZRP family.</text>
</comment>
<dbReference type="RefSeq" id="WP_048850695.1">
    <property type="nucleotide sequence ID" value="NZ_BALE01000048.1"/>
</dbReference>
<evidence type="ECO:0000256" key="6">
    <source>
        <dbReference type="SAM" id="Phobius"/>
    </source>
</evidence>
<dbReference type="Gene3D" id="1.20.1260.100">
    <property type="entry name" value="TspO/MBR protein"/>
    <property type="match status" value="1"/>
</dbReference>
<evidence type="ECO:0000256" key="5">
    <source>
        <dbReference type="ARBA" id="ARBA00023136"/>
    </source>
</evidence>
<organism evidence="7 8">
    <name type="scientific">Tanticharoenia sakaeratensis NBRC 103193</name>
    <dbReference type="NCBI Taxonomy" id="1231623"/>
    <lineage>
        <taxon>Bacteria</taxon>
        <taxon>Pseudomonadati</taxon>
        <taxon>Pseudomonadota</taxon>
        <taxon>Alphaproteobacteria</taxon>
        <taxon>Acetobacterales</taxon>
        <taxon>Acetobacteraceae</taxon>
        <taxon>Tanticharoenia</taxon>
    </lineage>
</organism>
<dbReference type="InterPro" id="IPR004307">
    <property type="entry name" value="TspO_MBR"/>
</dbReference>
<evidence type="ECO:0000256" key="4">
    <source>
        <dbReference type="ARBA" id="ARBA00022989"/>
    </source>
</evidence>
<evidence type="ECO:0000256" key="3">
    <source>
        <dbReference type="ARBA" id="ARBA00022692"/>
    </source>
</evidence>
<comment type="subcellular location">
    <subcellularLocation>
        <location evidence="1">Membrane</location>
        <topology evidence="1">Multi-pass membrane protein</topology>
    </subcellularLocation>
</comment>
<feature type="transmembrane region" description="Helical" evidence="6">
    <location>
        <begin position="51"/>
        <end position="71"/>
    </location>
</feature>
<keyword evidence="3 6" id="KW-0812">Transmembrane</keyword>
<evidence type="ECO:0000256" key="2">
    <source>
        <dbReference type="ARBA" id="ARBA00007524"/>
    </source>
</evidence>
<feature type="transmembrane region" description="Helical" evidence="6">
    <location>
        <begin position="83"/>
        <end position="101"/>
    </location>
</feature>
<feature type="transmembrane region" description="Helical" evidence="6">
    <location>
        <begin position="134"/>
        <end position="151"/>
    </location>
</feature>
<dbReference type="PIRSF" id="PIRSF005859">
    <property type="entry name" value="PBR"/>
    <property type="match status" value="1"/>
</dbReference>
<evidence type="ECO:0000256" key="1">
    <source>
        <dbReference type="ARBA" id="ARBA00004141"/>
    </source>
</evidence>
<dbReference type="FunFam" id="1.20.1260.100:FF:000001">
    <property type="entry name" value="translocator protein 2"/>
    <property type="match status" value="1"/>
</dbReference>
<accession>A0A0D6MQG6</accession>
<reference evidence="7 8" key="1">
    <citation type="submission" date="2012-10" db="EMBL/GenBank/DDBJ databases">
        <title>Genome sequencing of Tanticharoenia sakaeratensis NBRC 103193.</title>
        <authorList>
            <person name="Azuma Y."/>
            <person name="Hadano H."/>
            <person name="Hirakawa H."/>
            <person name="Matsushita K."/>
        </authorList>
    </citation>
    <scope>NUCLEOTIDE SEQUENCE [LARGE SCALE GENOMIC DNA]</scope>
    <source>
        <strain evidence="7 8">NBRC 103193</strain>
    </source>
</reference>
<keyword evidence="4 6" id="KW-1133">Transmembrane helix</keyword>
<dbReference type="AlphaFoldDB" id="A0A0D6MQG6"/>
<evidence type="ECO:0000313" key="7">
    <source>
        <dbReference type="EMBL" id="GAN55513.1"/>
    </source>
</evidence>
<dbReference type="OrthoDB" id="7267156at2"/>
<dbReference type="CDD" id="cd15904">
    <property type="entry name" value="TSPO_MBR"/>
    <property type="match status" value="1"/>
</dbReference>
<protein>
    <recommendedName>
        <fullName evidence="9">Tryptophan-rich sensory protein</fullName>
    </recommendedName>
</protein>
<keyword evidence="8" id="KW-1185">Reference proteome</keyword>
<dbReference type="Proteomes" id="UP000032679">
    <property type="component" value="Unassembled WGS sequence"/>
</dbReference>
<sequence length="163" mass="17796">MRQTLAAFTAVSAVLGAQYLGARGAPHPDRPKTLRWYRSLEKPSFSPPPPVYGIVWTAIDSLVGYAGYRLLQAPCSQARERALIAWSLSVAGIGGYPWVMFREKSVVGALGVAVGLIVTTTGAMWSAAKVDRRAALAMLPMLAWLLFATLLQEEIVRLNPRER</sequence>
<gene>
    <name evidence="7" type="ORF">Tasa_048_138</name>
</gene>
<evidence type="ECO:0000313" key="8">
    <source>
        <dbReference type="Proteomes" id="UP000032679"/>
    </source>
</evidence>
<proteinExistence type="inferred from homology"/>
<dbReference type="PANTHER" id="PTHR10057">
    <property type="entry name" value="PERIPHERAL-TYPE BENZODIAZEPINE RECEPTOR"/>
    <property type="match status" value="1"/>
</dbReference>
<keyword evidence="5 6" id="KW-0472">Membrane</keyword>
<comment type="caution">
    <text evidence="7">The sequence shown here is derived from an EMBL/GenBank/DDBJ whole genome shotgun (WGS) entry which is preliminary data.</text>
</comment>
<dbReference type="InterPro" id="IPR038330">
    <property type="entry name" value="TspO/MBR-related_sf"/>
</dbReference>
<feature type="transmembrane region" description="Helical" evidence="6">
    <location>
        <begin position="107"/>
        <end position="127"/>
    </location>
</feature>
<dbReference type="PANTHER" id="PTHR10057:SF0">
    <property type="entry name" value="TRANSLOCATOR PROTEIN"/>
    <property type="match status" value="1"/>
</dbReference>
<dbReference type="EMBL" id="BALE01000048">
    <property type="protein sequence ID" value="GAN55513.1"/>
    <property type="molecule type" value="Genomic_DNA"/>
</dbReference>
<dbReference type="STRING" id="1231623.Tasa_048_138"/>
<dbReference type="GO" id="GO:0016020">
    <property type="term" value="C:membrane"/>
    <property type="evidence" value="ECO:0007669"/>
    <property type="project" value="UniProtKB-SubCell"/>
</dbReference>
<name>A0A0D6MQG6_9PROT</name>
<evidence type="ECO:0008006" key="9">
    <source>
        <dbReference type="Google" id="ProtNLM"/>
    </source>
</evidence>
<dbReference type="Pfam" id="PF03073">
    <property type="entry name" value="TspO_MBR"/>
    <property type="match status" value="1"/>
</dbReference>
<dbReference type="GO" id="GO:0033013">
    <property type="term" value="P:tetrapyrrole metabolic process"/>
    <property type="evidence" value="ECO:0007669"/>
    <property type="project" value="UniProtKB-ARBA"/>
</dbReference>